<evidence type="ECO:0000313" key="9">
    <source>
        <dbReference type="EMBL" id="TPX07512.1"/>
    </source>
</evidence>
<dbReference type="RefSeq" id="XP_030989126.1">
    <property type="nucleotide sequence ID" value="XM_031136162.1"/>
</dbReference>
<reference evidence="9 10" key="1">
    <citation type="submission" date="2019-06" db="EMBL/GenBank/DDBJ databases">
        <title>Draft genome sequence of the filamentous fungus Phialemoniopsis curvata isolated from diesel fuel.</title>
        <authorList>
            <person name="Varaljay V.A."/>
            <person name="Lyon W.J."/>
            <person name="Crouch A.L."/>
            <person name="Drake C.E."/>
            <person name="Hollomon J.M."/>
            <person name="Nadeau L.J."/>
            <person name="Nunn H.S."/>
            <person name="Stevenson B.S."/>
            <person name="Bojanowski C.L."/>
            <person name="Crookes-Goodson W.J."/>
        </authorList>
    </citation>
    <scope>NUCLEOTIDE SEQUENCE [LARGE SCALE GENOMIC DNA]</scope>
    <source>
        <strain evidence="9 10">D216</strain>
    </source>
</reference>
<dbReference type="AlphaFoldDB" id="A0A507AFR7"/>
<dbReference type="OrthoDB" id="6121437at2759"/>
<dbReference type="GO" id="GO:0005829">
    <property type="term" value="C:cytosol"/>
    <property type="evidence" value="ECO:0007669"/>
    <property type="project" value="TreeGrafter"/>
</dbReference>
<dbReference type="Pfam" id="PF01735">
    <property type="entry name" value="PLA2_B"/>
    <property type="match status" value="1"/>
</dbReference>
<dbReference type="EMBL" id="SKBQ01000008">
    <property type="protein sequence ID" value="TPX07512.1"/>
    <property type="molecule type" value="Genomic_DNA"/>
</dbReference>
<evidence type="ECO:0000256" key="1">
    <source>
        <dbReference type="ARBA" id="ARBA00008780"/>
    </source>
</evidence>
<name>A0A507AFR7_9PEZI</name>
<dbReference type="EC" id="3.1.1.5" evidence="6"/>
<proteinExistence type="inferred from homology"/>
<dbReference type="EMBL" id="SKBQ01000008">
    <property type="protein sequence ID" value="TPX07415.1"/>
    <property type="molecule type" value="Genomic_DNA"/>
</dbReference>
<dbReference type="SUPFAM" id="SSF52151">
    <property type="entry name" value="FabD/lysophospholipase-like"/>
    <property type="match status" value="1"/>
</dbReference>
<evidence type="ECO:0000256" key="5">
    <source>
        <dbReference type="PROSITE-ProRule" id="PRU00555"/>
    </source>
</evidence>
<comment type="catalytic activity">
    <reaction evidence="6">
        <text>a 1-acyl-sn-glycero-3-phosphocholine + H2O = sn-glycerol 3-phosphocholine + a fatty acid + H(+)</text>
        <dbReference type="Rhea" id="RHEA:15177"/>
        <dbReference type="ChEBI" id="CHEBI:15377"/>
        <dbReference type="ChEBI" id="CHEBI:15378"/>
        <dbReference type="ChEBI" id="CHEBI:16870"/>
        <dbReference type="ChEBI" id="CHEBI:28868"/>
        <dbReference type="ChEBI" id="CHEBI:58168"/>
        <dbReference type="EC" id="3.1.1.5"/>
    </reaction>
</comment>
<comment type="caution">
    <text evidence="9">The sequence shown here is derived from an EMBL/GenBank/DDBJ whole genome shotgun (WGS) entry which is preliminary data.</text>
</comment>
<dbReference type="Gene3D" id="3.40.1090.10">
    <property type="entry name" value="Cytosolic phospholipase A2 catalytic domain"/>
    <property type="match status" value="1"/>
</dbReference>
<evidence type="ECO:0000259" key="7">
    <source>
        <dbReference type="PROSITE" id="PS51210"/>
    </source>
</evidence>
<dbReference type="PROSITE" id="PS51210">
    <property type="entry name" value="PLA2C"/>
    <property type="match status" value="1"/>
</dbReference>
<accession>A0A507AFR7</accession>
<dbReference type="PANTHER" id="PTHR10728">
    <property type="entry name" value="CYTOSOLIC PHOSPHOLIPASE A2"/>
    <property type="match status" value="1"/>
</dbReference>
<keyword evidence="3 5" id="KW-0442">Lipid degradation</keyword>
<evidence type="ECO:0000256" key="4">
    <source>
        <dbReference type="ARBA" id="ARBA00023098"/>
    </source>
</evidence>
<evidence type="ECO:0000313" key="10">
    <source>
        <dbReference type="Proteomes" id="UP000319257"/>
    </source>
</evidence>
<gene>
    <name evidence="8" type="ORF">E0L32_002018</name>
    <name evidence="9" type="ORF">E0L32_002115</name>
</gene>
<dbReference type="SMART" id="SM00022">
    <property type="entry name" value="PLAc"/>
    <property type="match status" value="1"/>
</dbReference>
<dbReference type="GO" id="GO:0004623">
    <property type="term" value="F:phospholipase A2 activity"/>
    <property type="evidence" value="ECO:0007669"/>
    <property type="project" value="TreeGrafter"/>
</dbReference>
<evidence type="ECO:0000256" key="6">
    <source>
        <dbReference type="RuleBase" id="RU362103"/>
    </source>
</evidence>
<sequence length="615" mass="68678">MQAPEDRDAEEGAVRNAKTGFRWFLHKMNPVSARAKGDLRIIKEYFKTDDRARAEMKDTSKHPEIDRVAEVRTGLGLCVEEVEFVAKRKARMRDHFAKYLGLDPATVHLDDVPCIGLGGSGGGYRAMLGLLAYSAAMKESGLWDLLMYIAGVSGSCWSIASYYTFGNLNFDEVIEHCKRRFSPHHPLSDDAIRAMLSASGGMDLLLGPLEIKSESGLSVVPMDYYSVLTTGHIFLHDKEQRPTASTEPSVVGFKPEWFKFTNAKQHIANGAEPLPILTAIRHERPWKEWTDKEHPFKSDVIDEKEHAESHAWWQWFEMTPFEIGSDELEAWVPTWGFGRPFAAGKSTTGLPEQSLALLLGLTVSAPAGHMSSYIATIKRNLPGNFLGAQVHDLAKGISRLWGAHGTAVFEGHHPLHACNEHNYLFHLTEDRAPGIQNSPRIHLVDSGMDNNCPTYTLLHPSRNVDVLITMDASSDVEKDQQGRIDQIGSRKGIKFTRRQPDETPYAQVFDGKLCDRPETVIDSYGKTTTTPPAPVVHQESTVVYMPLLKNEDAVPGFNPANSTFSSSYNLIWTPDQVETLIKVCIANFKAAEPVIKKVILEAYQKNKARREKGQR</sequence>
<feature type="domain" description="PLA2c" evidence="7">
    <location>
        <begin position="63"/>
        <end position="615"/>
    </location>
</feature>
<evidence type="ECO:0000313" key="8">
    <source>
        <dbReference type="EMBL" id="TPX07415.1"/>
    </source>
</evidence>
<dbReference type="InterPro" id="IPR002642">
    <property type="entry name" value="LysoPLipase_cat_dom"/>
</dbReference>
<dbReference type="PANTHER" id="PTHR10728:SF40">
    <property type="entry name" value="PATATIN FAMILY PROTEIN"/>
    <property type="match status" value="1"/>
</dbReference>
<keyword evidence="10" id="KW-1185">Reference proteome</keyword>
<organism evidence="9 10">
    <name type="scientific">Thyridium curvatum</name>
    <dbReference type="NCBI Taxonomy" id="1093900"/>
    <lineage>
        <taxon>Eukaryota</taxon>
        <taxon>Fungi</taxon>
        <taxon>Dikarya</taxon>
        <taxon>Ascomycota</taxon>
        <taxon>Pezizomycotina</taxon>
        <taxon>Sordariomycetes</taxon>
        <taxon>Sordariomycetidae</taxon>
        <taxon>Thyridiales</taxon>
        <taxon>Thyridiaceae</taxon>
        <taxon>Thyridium</taxon>
    </lineage>
</organism>
<keyword evidence="2 5" id="KW-0378">Hydrolase</keyword>
<dbReference type="Proteomes" id="UP000319257">
    <property type="component" value="Unassembled WGS sequence"/>
</dbReference>
<evidence type="ECO:0000256" key="3">
    <source>
        <dbReference type="ARBA" id="ARBA00022963"/>
    </source>
</evidence>
<dbReference type="InParanoid" id="A0A507AFR7"/>
<keyword evidence="4 5" id="KW-0443">Lipid metabolism</keyword>
<dbReference type="GO" id="GO:0046475">
    <property type="term" value="P:glycerophospholipid catabolic process"/>
    <property type="evidence" value="ECO:0007669"/>
    <property type="project" value="TreeGrafter"/>
</dbReference>
<evidence type="ECO:0000256" key="2">
    <source>
        <dbReference type="ARBA" id="ARBA00022801"/>
    </source>
</evidence>
<comment type="similarity">
    <text evidence="1 6">Belongs to the lysophospholipase family.</text>
</comment>
<protein>
    <recommendedName>
        <fullName evidence="6">Lysophospholipase</fullName>
        <ecNumber evidence="6">3.1.1.5</ecNumber>
    </recommendedName>
</protein>
<dbReference type="GeneID" id="41969465"/>
<dbReference type="STRING" id="1093900.A0A507AFR7"/>
<dbReference type="InterPro" id="IPR016035">
    <property type="entry name" value="Acyl_Trfase/lysoPLipase"/>
</dbReference>
<dbReference type="GO" id="GO:0004622">
    <property type="term" value="F:phosphatidylcholine lysophospholipase activity"/>
    <property type="evidence" value="ECO:0007669"/>
    <property type="project" value="UniProtKB-EC"/>
</dbReference>